<evidence type="ECO:0000313" key="1">
    <source>
        <dbReference type="EMBL" id="APU01539.1"/>
    </source>
</evidence>
<protein>
    <submittedName>
        <fullName evidence="1">Uncharacterized protein</fullName>
    </submittedName>
</protein>
<proteinExistence type="predicted"/>
<organism evidence="1 2">
    <name type="scientific">Aeromonas phage 65.2</name>
    <dbReference type="NCBI Taxonomy" id="1932896"/>
    <lineage>
        <taxon>Viruses</taxon>
        <taxon>Duplodnaviria</taxon>
        <taxon>Heunggongvirae</taxon>
        <taxon>Uroviricota</taxon>
        <taxon>Caudoviricetes</taxon>
        <taxon>Pantevenvirales</taxon>
        <taxon>Straboviridae</taxon>
        <taxon>Emmerichvirinae</taxon>
        <taxon>Ishigurovirus</taxon>
        <taxon>Ishigurovirus osborne</taxon>
    </lineage>
</organism>
<dbReference type="Proteomes" id="UP000225215">
    <property type="component" value="Segment"/>
</dbReference>
<sequence length="193" mass="22296">MKVGVFVFKSPYFVDKFIKSAENRDFILNVYMNHEADGSIELHASTTALRYADRDGYLSRFIVNGVEKIDEINSIDVSDFGEYFEWVRDYDVEDPEEDTPIDEDVLYSAIMKDLYVPEPQKEPEDDFTKDLYGMSMSGELKLTGLPKPVEHIKIDNIEILDLVSNVMEGVSKYEMTISKDSEGKQCFQLKIEW</sequence>
<reference evidence="1 2" key="1">
    <citation type="journal article" date="2017" name="Sci. Rep.">
        <title>Characterization and diversity of phages infecting Aeromonas salmonicida subsp. salmonicida.</title>
        <authorList>
            <person name="Vincent A.T."/>
            <person name="Paquet V.E."/>
            <person name="Bernatchez A."/>
            <person name="Tremblay D.M."/>
            <person name="Moineau S."/>
            <person name="Charette S.J."/>
        </authorList>
    </citation>
    <scope>NUCLEOTIDE SEQUENCE [LARGE SCALE GENOMIC DNA]</scope>
</reference>
<dbReference type="EMBL" id="KY290955">
    <property type="protein sequence ID" value="APU01539.1"/>
    <property type="molecule type" value="Genomic_DNA"/>
</dbReference>
<name>A0A219YC24_9CAUD</name>
<accession>A0A219YC24</accession>
<evidence type="ECO:0000313" key="2">
    <source>
        <dbReference type="Proteomes" id="UP000225215"/>
    </source>
</evidence>